<dbReference type="InterPro" id="IPR050117">
    <property type="entry name" value="MAPK"/>
</dbReference>
<dbReference type="Gene3D" id="1.10.510.10">
    <property type="entry name" value="Transferase(Phosphotransferase) domain 1"/>
    <property type="match status" value="1"/>
</dbReference>
<reference evidence="5 6" key="1">
    <citation type="journal article" date="2016" name="Mol. Biol. Evol.">
        <title>Comparative Genomics of Early-Diverging Mushroom-Forming Fungi Provides Insights into the Origins of Lignocellulose Decay Capabilities.</title>
        <authorList>
            <person name="Nagy L.G."/>
            <person name="Riley R."/>
            <person name="Tritt A."/>
            <person name="Adam C."/>
            <person name="Daum C."/>
            <person name="Floudas D."/>
            <person name="Sun H."/>
            <person name="Yadav J.S."/>
            <person name="Pangilinan J."/>
            <person name="Larsson K.H."/>
            <person name="Matsuura K."/>
            <person name="Barry K."/>
            <person name="Labutti K."/>
            <person name="Kuo R."/>
            <person name="Ohm R.A."/>
            <person name="Bhattacharya S.S."/>
            <person name="Shirouzu T."/>
            <person name="Yoshinaga Y."/>
            <person name="Martin F.M."/>
            <person name="Grigoriev I.V."/>
            <person name="Hibbett D.S."/>
        </authorList>
    </citation>
    <scope>NUCLEOTIDE SEQUENCE [LARGE SCALE GENOMIC DNA]</scope>
    <source>
        <strain evidence="5 6">HHB12733</strain>
    </source>
</reference>
<evidence type="ECO:0000259" key="4">
    <source>
        <dbReference type="PROSITE" id="PS50011"/>
    </source>
</evidence>
<keyword evidence="5" id="KW-0418">Kinase</keyword>
<organism evidence="5 6">
    <name type="scientific">Calocera cornea HHB12733</name>
    <dbReference type="NCBI Taxonomy" id="1353952"/>
    <lineage>
        <taxon>Eukaryota</taxon>
        <taxon>Fungi</taxon>
        <taxon>Dikarya</taxon>
        <taxon>Basidiomycota</taxon>
        <taxon>Agaricomycotina</taxon>
        <taxon>Dacrymycetes</taxon>
        <taxon>Dacrymycetales</taxon>
        <taxon>Dacrymycetaceae</taxon>
        <taxon>Calocera</taxon>
    </lineage>
</organism>
<protein>
    <submittedName>
        <fullName evidence="5">Kinase-like protein</fullName>
    </submittedName>
</protein>
<dbReference type="AlphaFoldDB" id="A0A165DU47"/>
<dbReference type="SUPFAM" id="SSF56112">
    <property type="entry name" value="Protein kinase-like (PK-like)"/>
    <property type="match status" value="1"/>
</dbReference>
<evidence type="ECO:0000256" key="1">
    <source>
        <dbReference type="ARBA" id="ARBA00022527"/>
    </source>
</evidence>
<name>A0A165DU47_9BASI</name>
<keyword evidence="3" id="KW-0067">ATP-binding</keyword>
<dbReference type="InParanoid" id="A0A165DU47"/>
<dbReference type="InterPro" id="IPR011009">
    <property type="entry name" value="Kinase-like_dom_sf"/>
</dbReference>
<dbReference type="PROSITE" id="PS50011">
    <property type="entry name" value="PROTEIN_KINASE_DOM"/>
    <property type="match status" value="1"/>
</dbReference>
<gene>
    <name evidence="5" type="ORF">CALCODRAFT_486232</name>
</gene>
<dbReference type="GO" id="GO:0004674">
    <property type="term" value="F:protein serine/threonine kinase activity"/>
    <property type="evidence" value="ECO:0007669"/>
    <property type="project" value="UniProtKB-KW"/>
</dbReference>
<dbReference type="Proteomes" id="UP000076842">
    <property type="component" value="Unassembled WGS sequence"/>
</dbReference>
<evidence type="ECO:0000256" key="3">
    <source>
        <dbReference type="ARBA" id="ARBA00022840"/>
    </source>
</evidence>
<evidence type="ECO:0000256" key="2">
    <source>
        <dbReference type="ARBA" id="ARBA00022741"/>
    </source>
</evidence>
<keyword evidence="2" id="KW-0547">Nucleotide-binding</keyword>
<accession>A0A165DU47</accession>
<proteinExistence type="predicted"/>
<dbReference type="EMBL" id="KV424034">
    <property type="protein sequence ID" value="KZT53546.1"/>
    <property type="molecule type" value="Genomic_DNA"/>
</dbReference>
<evidence type="ECO:0000313" key="6">
    <source>
        <dbReference type="Proteomes" id="UP000076842"/>
    </source>
</evidence>
<dbReference type="GO" id="GO:0005524">
    <property type="term" value="F:ATP binding"/>
    <property type="evidence" value="ECO:0007669"/>
    <property type="project" value="UniProtKB-KW"/>
</dbReference>
<dbReference type="STRING" id="1353952.A0A165DU47"/>
<keyword evidence="5" id="KW-0808">Transferase</keyword>
<feature type="domain" description="Protein kinase" evidence="4">
    <location>
        <begin position="52"/>
        <end position="421"/>
    </location>
</feature>
<dbReference type="InterPro" id="IPR000719">
    <property type="entry name" value="Prot_kinase_dom"/>
</dbReference>
<dbReference type="SMART" id="SM00220">
    <property type="entry name" value="S_TKc"/>
    <property type="match status" value="1"/>
</dbReference>
<dbReference type="Gene3D" id="3.30.200.20">
    <property type="entry name" value="Phosphorylase Kinase, domain 1"/>
    <property type="match status" value="1"/>
</dbReference>
<sequence>MGALPAYAPLDDFYCVPSEYAEDLSRYGPGGFHPVHLGDLLSTLPNGTGPRYRVLHKLGFGGQATVWLGEDLATANKQGVALKILSASCTGRGLDNEIGILNWLAHKHRDVAHPGSMSIVRLLDYFKLVGPNGEHDVLVFNLCFAMKDVELRWTLETRKRFGFQLAQGLAYLHSHGIAHGDLHRANLGIHIRALESMSAERVLAHLMLRLTPIIPRDAVKYPPESLPKYTVDAPFGLDPHMASQLIPLIDEGGMEDLHLQIMDLGEAYRDGDPRPDPNMRALVALSPEILLGDYLMSEVDFAFGARADVWALGCTLFELLLCSRPFPGRDKDEVWCMMCGLGEDTMPERWRGRHVHLDASTVKCLMEENTWTRLRSDILVDPMHRMPETEVDPALALLRRILVLDPLLRPLAEDVARDPWLLQGADGRDAHGREGKILEPMHGARMLREKAATVW</sequence>
<dbReference type="OrthoDB" id="5979581at2759"/>
<keyword evidence="6" id="KW-1185">Reference proteome</keyword>
<evidence type="ECO:0000313" key="5">
    <source>
        <dbReference type="EMBL" id="KZT53546.1"/>
    </source>
</evidence>
<keyword evidence="1" id="KW-0723">Serine/threonine-protein kinase</keyword>
<dbReference type="PANTHER" id="PTHR24055">
    <property type="entry name" value="MITOGEN-ACTIVATED PROTEIN KINASE"/>
    <property type="match status" value="1"/>
</dbReference>